<comment type="caution">
    <text evidence="1">The sequence shown here is derived from an EMBL/GenBank/DDBJ whole genome shotgun (WGS) entry which is preliminary data.</text>
</comment>
<dbReference type="RefSeq" id="WP_386432179.1">
    <property type="nucleotide sequence ID" value="NZ_JBHSBB010000014.1"/>
</dbReference>
<protein>
    <submittedName>
        <fullName evidence="1">Uncharacterized protein</fullName>
    </submittedName>
</protein>
<reference evidence="2" key="1">
    <citation type="journal article" date="2019" name="Int. J. Syst. Evol. Microbiol.">
        <title>The Global Catalogue of Microorganisms (GCM) 10K type strain sequencing project: providing services to taxonomists for standard genome sequencing and annotation.</title>
        <authorList>
            <consortium name="The Broad Institute Genomics Platform"/>
            <consortium name="The Broad Institute Genome Sequencing Center for Infectious Disease"/>
            <person name="Wu L."/>
            <person name="Ma J."/>
        </authorList>
    </citation>
    <scope>NUCLEOTIDE SEQUENCE [LARGE SCALE GENOMIC DNA]</scope>
    <source>
        <strain evidence="2">CGMCC 4.7237</strain>
    </source>
</reference>
<gene>
    <name evidence="1" type="ORF">ACFO3J_22865</name>
</gene>
<dbReference type="Proteomes" id="UP001595765">
    <property type="component" value="Unassembled WGS sequence"/>
</dbReference>
<evidence type="ECO:0000313" key="2">
    <source>
        <dbReference type="Proteomes" id="UP001595765"/>
    </source>
</evidence>
<sequence>MDEFAEQVVARVRAARIALEEAAGSASAGLGAALDELEDALRSAFDKGVEVPPAGRDEKRTGS</sequence>
<dbReference type="EMBL" id="JBHSBB010000014">
    <property type="protein sequence ID" value="MFC4034296.1"/>
    <property type="molecule type" value="Genomic_DNA"/>
</dbReference>
<proteinExistence type="predicted"/>
<accession>A0ABV8HRG1</accession>
<evidence type="ECO:0000313" key="1">
    <source>
        <dbReference type="EMBL" id="MFC4034296.1"/>
    </source>
</evidence>
<keyword evidence="2" id="KW-1185">Reference proteome</keyword>
<name>A0ABV8HRG1_9ACTN</name>
<organism evidence="1 2">
    <name type="scientific">Streptomyces polygonati</name>
    <dbReference type="NCBI Taxonomy" id="1617087"/>
    <lineage>
        <taxon>Bacteria</taxon>
        <taxon>Bacillati</taxon>
        <taxon>Actinomycetota</taxon>
        <taxon>Actinomycetes</taxon>
        <taxon>Kitasatosporales</taxon>
        <taxon>Streptomycetaceae</taxon>
        <taxon>Streptomyces</taxon>
    </lineage>
</organism>